<dbReference type="CDD" id="cd12148">
    <property type="entry name" value="fungal_TF_MHR"/>
    <property type="match status" value="1"/>
</dbReference>
<feature type="region of interest" description="Disordered" evidence="5">
    <location>
        <begin position="432"/>
        <end position="457"/>
    </location>
</feature>
<evidence type="ECO:0000256" key="1">
    <source>
        <dbReference type="ARBA" id="ARBA00004496"/>
    </source>
</evidence>
<feature type="compositionally biased region" description="Polar residues" evidence="5">
    <location>
        <begin position="47"/>
        <end position="62"/>
    </location>
</feature>
<comment type="subcellular location">
    <subcellularLocation>
        <location evidence="1">Cytoplasm</location>
    </subcellularLocation>
</comment>
<dbReference type="PANTHER" id="PTHR17453">
    <property type="entry name" value="SIGNAL RECOGNITION PARTICLE 19 KD PROTEIN"/>
    <property type="match status" value="1"/>
</dbReference>
<dbReference type="OrthoDB" id="2190947at2759"/>
<feature type="region of interest" description="Disordered" evidence="5">
    <location>
        <begin position="1"/>
        <end position="71"/>
    </location>
</feature>
<evidence type="ECO:0000256" key="2">
    <source>
        <dbReference type="ARBA" id="ARBA00022490"/>
    </source>
</evidence>
<feature type="compositionally biased region" description="Low complexity" evidence="5">
    <location>
        <begin position="443"/>
        <end position="452"/>
    </location>
</feature>
<dbReference type="GO" id="GO:0005786">
    <property type="term" value="C:signal recognition particle, endoplasmic reticulum targeting"/>
    <property type="evidence" value="ECO:0007669"/>
    <property type="project" value="UniProtKB-KW"/>
</dbReference>
<evidence type="ECO:0000313" key="6">
    <source>
        <dbReference type="EMBL" id="CAI4211563.1"/>
    </source>
</evidence>
<dbReference type="SUPFAM" id="SSF69695">
    <property type="entry name" value="SRP19"/>
    <property type="match status" value="1"/>
</dbReference>
<dbReference type="PANTHER" id="PTHR17453:SF0">
    <property type="entry name" value="SIGNAL RECOGNITION PARTICLE 19 KDA PROTEIN"/>
    <property type="match status" value="1"/>
</dbReference>
<evidence type="ECO:0000256" key="4">
    <source>
        <dbReference type="ARBA" id="ARBA00023274"/>
    </source>
</evidence>
<name>A0A9P1GVR9_9PEZI</name>
<feature type="region of interest" description="Disordered" evidence="5">
    <location>
        <begin position="747"/>
        <end position="783"/>
    </location>
</feature>
<keyword evidence="4" id="KW-0687">Ribonucleoprotein</keyword>
<dbReference type="GO" id="GO:0006617">
    <property type="term" value="P:SRP-dependent cotranslational protein targeting to membrane, signal sequence recognition"/>
    <property type="evidence" value="ECO:0007669"/>
    <property type="project" value="TreeGrafter"/>
</dbReference>
<comment type="caution">
    <text evidence="6">The sequence shown here is derived from an EMBL/GenBank/DDBJ whole genome shotgun (WGS) entry which is preliminary data.</text>
</comment>
<evidence type="ECO:0000256" key="3">
    <source>
        <dbReference type="ARBA" id="ARBA00023135"/>
    </source>
</evidence>
<dbReference type="Proteomes" id="UP000838763">
    <property type="component" value="Unassembled WGS sequence"/>
</dbReference>
<dbReference type="EMBL" id="CALLCH030000002">
    <property type="protein sequence ID" value="CAI4211563.1"/>
    <property type="molecule type" value="Genomic_DNA"/>
</dbReference>
<feature type="compositionally biased region" description="Basic residues" evidence="5">
    <location>
        <begin position="771"/>
        <end position="783"/>
    </location>
</feature>
<dbReference type="GO" id="GO:0008312">
    <property type="term" value="F:7S RNA binding"/>
    <property type="evidence" value="ECO:0007669"/>
    <property type="project" value="InterPro"/>
</dbReference>
<dbReference type="InterPro" id="IPR036521">
    <property type="entry name" value="SRP19-like_sf"/>
</dbReference>
<organism evidence="6 7">
    <name type="scientific">Parascedosporium putredinis</name>
    <dbReference type="NCBI Taxonomy" id="1442378"/>
    <lineage>
        <taxon>Eukaryota</taxon>
        <taxon>Fungi</taxon>
        <taxon>Dikarya</taxon>
        <taxon>Ascomycota</taxon>
        <taxon>Pezizomycotina</taxon>
        <taxon>Sordariomycetes</taxon>
        <taxon>Hypocreomycetidae</taxon>
        <taxon>Microascales</taxon>
        <taxon>Microascaceae</taxon>
        <taxon>Parascedosporium</taxon>
    </lineage>
</organism>
<keyword evidence="2" id="KW-0963">Cytoplasm</keyword>
<sequence length="783" mass="86801">MVTESPLNGMTGGVGSITLTEPGLSRPPPKREDVPSSLVSSVIGASKRTSTRSISPVTSIPSSDGGPNRLPAAARRLSKSVESRDELDPKLPALNLQVDPRCSRELREKYKSLIRHLPAKSYVDQLVSVYFKEVNWHYHVIEEDEFLRMAGMIRAMLSAYLADILGSWNALGETITHARKIGMHDDLLDPKPPALSSKISCDKSTCAVVLRTDGFDPPTPLARSLWLFRLAAPLRDAEFSENADAKVADAAMAEAVGRKMLETVQQIPPYFRLESTDWRWDSHPDCPWLTASRFCLEQFIQFNVMVLHRSYILSQSTSRTEALRAAIKLLSCQQMSYQGTGTDSWKNFLLFFGSFDALILISMVYTLYPRENSWLYEEAKPQFDWTMKRYRAMQSVNPLATPAMTAIESCFKRMKDTVMSTMRAADPLSIASICTSPTPQSPPAMSEDSSASSPPPSETNLCFFTRWFGNRSAARNAGPASPTKAGVPEQSMDLSTSCPVGYLLFNLTGLCKSAEEERRTTMHDDSRLIRSETKDFRQPFYEEQSPFFLAMSHPRVEEVSDSDLSDPSEGNISDFDETDILRVNPSKPAFTVRRGNGRQKYAGFQCLYPIYFSAQHSRHEGRRVAGSLAVANPIARDIAHACSQLGLQVLFEPGKSHPRDWANPGRHHLYRLVAQWLQRNPTTDDSQSLRYQIPGVPVPQPGEAWPRPAIPKGWKMNELLPFVSPAMTGGGVSENLFKDMMKEMQGGGDPMAALMNAAGGPGPSAADDAGKKKKKDKKGKGKA</sequence>
<dbReference type="InterPro" id="IPR002778">
    <property type="entry name" value="Signal_recog_particle_SRP19"/>
</dbReference>
<keyword evidence="7" id="KW-1185">Reference proteome</keyword>
<dbReference type="Pfam" id="PF01922">
    <property type="entry name" value="SRP19"/>
    <property type="match status" value="1"/>
</dbReference>
<gene>
    <name evidence="6" type="ORF">PPNO1_LOCUS1344</name>
</gene>
<accession>A0A9P1GVR9</accession>
<evidence type="ECO:0000256" key="5">
    <source>
        <dbReference type="SAM" id="MobiDB-lite"/>
    </source>
</evidence>
<proteinExistence type="predicted"/>
<dbReference type="Gene3D" id="3.30.56.30">
    <property type="entry name" value="Signal recognition particle, SRP19-like subunit"/>
    <property type="match status" value="1"/>
</dbReference>
<dbReference type="AlphaFoldDB" id="A0A9P1GVR9"/>
<protein>
    <submittedName>
        <fullName evidence="6">Uncharacterized protein</fullName>
    </submittedName>
</protein>
<evidence type="ECO:0000313" key="7">
    <source>
        <dbReference type="Proteomes" id="UP000838763"/>
    </source>
</evidence>
<keyword evidence="3" id="KW-0733">Signal recognition particle</keyword>
<reference evidence="6" key="1">
    <citation type="submission" date="2022-11" db="EMBL/GenBank/DDBJ databases">
        <authorList>
            <person name="Scott C."/>
            <person name="Bruce N."/>
        </authorList>
    </citation>
    <scope>NUCLEOTIDE SEQUENCE</scope>
</reference>